<dbReference type="EMBL" id="JTDN01000001">
    <property type="protein sequence ID" value="KHL26601.1"/>
    <property type="molecule type" value="Genomic_DNA"/>
</dbReference>
<evidence type="ECO:0000313" key="2">
    <source>
        <dbReference type="EMBL" id="KHL26601.1"/>
    </source>
</evidence>
<comment type="caution">
    <text evidence="2">The sequence shown here is derived from an EMBL/GenBank/DDBJ whole genome shotgun (WGS) entry which is preliminary data.</text>
</comment>
<dbReference type="InterPro" id="IPR036881">
    <property type="entry name" value="Glyco_hydro_3_C_sf"/>
</dbReference>
<reference evidence="2 3" key="1">
    <citation type="submission" date="2014-11" db="EMBL/GenBank/DDBJ databases">
        <title>Draft genome sequence of Kirrobacter mercurialis.</title>
        <authorList>
            <person name="Coil D.A."/>
            <person name="Eisen J.A."/>
        </authorList>
    </citation>
    <scope>NUCLEOTIDE SEQUENCE [LARGE SCALE GENOMIC DNA]</scope>
    <source>
        <strain evidence="2 3">Coronado</strain>
    </source>
</reference>
<sequence length="114" mass="12258">MQAGAHRRVAVIGPSANSRRDMVGPCAFQYDLPETVTLFEGIRDRLGSVITVETAPGVQMKRNVPSIFETITIPGAAKPEPRWSEAQAAAEFEHASALAGSADLVVLTLARRRT</sequence>
<evidence type="ECO:0000256" key="1">
    <source>
        <dbReference type="ARBA" id="ARBA00022801"/>
    </source>
</evidence>
<dbReference type="GO" id="GO:0004553">
    <property type="term" value="F:hydrolase activity, hydrolyzing O-glycosyl compounds"/>
    <property type="evidence" value="ECO:0007669"/>
    <property type="project" value="InterPro"/>
</dbReference>
<proteinExistence type="predicted"/>
<dbReference type="Gene3D" id="3.40.50.1700">
    <property type="entry name" value="Glycoside hydrolase family 3 C-terminal domain"/>
    <property type="match status" value="1"/>
</dbReference>
<dbReference type="Proteomes" id="UP000030988">
    <property type="component" value="Unassembled WGS sequence"/>
</dbReference>
<dbReference type="SUPFAM" id="SSF52279">
    <property type="entry name" value="Beta-D-glucan exohydrolase, C-terminal domain"/>
    <property type="match status" value="1"/>
</dbReference>
<dbReference type="GO" id="GO:0005975">
    <property type="term" value="P:carbohydrate metabolic process"/>
    <property type="evidence" value="ECO:0007669"/>
    <property type="project" value="InterPro"/>
</dbReference>
<organism evidence="2 3">
    <name type="scientific">Croceibacterium mercuriale</name>
    <dbReference type="NCBI Taxonomy" id="1572751"/>
    <lineage>
        <taxon>Bacteria</taxon>
        <taxon>Pseudomonadati</taxon>
        <taxon>Pseudomonadota</taxon>
        <taxon>Alphaproteobacteria</taxon>
        <taxon>Sphingomonadales</taxon>
        <taxon>Erythrobacteraceae</taxon>
        <taxon>Croceibacterium</taxon>
    </lineage>
</organism>
<dbReference type="AlphaFoldDB" id="A0A0B2C3J2"/>
<accession>A0A0B2C3J2</accession>
<evidence type="ECO:0000313" key="3">
    <source>
        <dbReference type="Proteomes" id="UP000030988"/>
    </source>
</evidence>
<gene>
    <name evidence="2" type="ORF">PK98_09600</name>
</gene>
<keyword evidence="3" id="KW-1185">Reference proteome</keyword>
<protein>
    <submittedName>
        <fullName evidence="2">Uncharacterized protein</fullName>
    </submittedName>
</protein>
<name>A0A0B2C3J2_9SPHN</name>
<keyword evidence="1" id="KW-0378">Hydrolase</keyword>